<protein>
    <recommendedName>
        <fullName evidence="2">PLAT domain-containing protein</fullName>
    </recommendedName>
</protein>
<organism evidence="3 4">
    <name type="scientific">Candidatus Mediterraneibacter faecavium</name>
    <dbReference type="NCBI Taxonomy" id="2838668"/>
    <lineage>
        <taxon>Bacteria</taxon>
        <taxon>Bacillati</taxon>
        <taxon>Bacillota</taxon>
        <taxon>Clostridia</taxon>
        <taxon>Lachnospirales</taxon>
        <taxon>Lachnospiraceae</taxon>
        <taxon>Mediterraneibacter</taxon>
    </lineage>
</organism>
<feature type="domain" description="PLAT" evidence="2">
    <location>
        <begin position="83"/>
        <end position="160"/>
    </location>
</feature>
<name>A0A9D2QA21_9FIRM</name>
<gene>
    <name evidence="3" type="ORF">H9697_06440</name>
</gene>
<dbReference type="PROSITE" id="PS51257">
    <property type="entry name" value="PROKAR_LIPOPROTEIN"/>
    <property type="match status" value="1"/>
</dbReference>
<evidence type="ECO:0000256" key="1">
    <source>
        <dbReference type="SAM" id="SignalP"/>
    </source>
</evidence>
<evidence type="ECO:0000313" key="3">
    <source>
        <dbReference type="EMBL" id="HJC74569.1"/>
    </source>
</evidence>
<dbReference type="InterPro" id="IPR001024">
    <property type="entry name" value="PLAT/LH2_dom"/>
</dbReference>
<evidence type="ECO:0000259" key="2">
    <source>
        <dbReference type="PROSITE" id="PS50095"/>
    </source>
</evidence>
<dbReference type="PROSITE" id="PS50095">
    <property type="entry name" value="PLAT"/>
    <property type="match status" value="1"/>
</dbReference>
<dbReference type="AlphaFoldDB" id="A0A9D2QA21"/>
<comment type="caution">
    <text evidence="3">The sequence shown here is derived from an EMBL/GenBank/DDBJ whole genome shotgun (WGS) entry which is preliminary data.</text>
</comment>
<dbReference type="Proteomes" id="UP000823902">
    <property type="component" value="Unassembled WGS sequence"/>
</dbReference>
<keyword evidence="1" id="KW-0732">Signal</keyword>
<proteinExistence type="predicted"/>
<dbReference type="EMBL" id="DWVY01000031">
    <property type="protein sequence ID" value="HJC74569.1"/>
    <property type="molecule type" value="Genomic_DNA"/>
</dbReference>
<feature type="signal peptide" evidence="1">
    <location>
        <begin position="1"/>
        <end position="24"/>
    </location>
</feature>
<evidence type="ECO:0000313" key="4">
    <source>
        <dbReference type="Proteomes" id="UP000823902"/>
    </source>
</evidence>
<sequence length="160" mass="17158">MKRMWEIMTAAGLSILLLSGCVMNTGARVYDNEKVLAGDSNSYNLANYSGSQSDQTVSGSAEKLEGMDAIWELDTDEEKEVNISYSLTVTSGKAKLIYVSPDRTVTTLTECIAGEENGKSASETIKAETGENRIRLVGAEGTSLEYEFTTDIGEVGTFGG</sequence>
<feature type="chain" id="PRO_5039130805" description="PLAT domain-containing protein" evidence="1">
    <location>
        <begin position="25"/>
        <end position="160"/>
    </location>
</feature>
<reference evidence="3" key="1">
    <citation type="journal article" date="2021" name="PeerJ">
        <title>Extensive microbial diversity within the chicken gut microbiome revealed by metagenomics and culture.</title>
        <authorList>
            <person name="Gilroy R."/>
            <person name="Ravi A."/>
            <person name="Getino M."/>
            <person name="Pursley I."/>
            <person name="Horton D.L."/>
            <person name="Alikhan N.F."/>
            <person name="Baker D."/>
            <person name="Gharbi K."/>
            <person name="Hall N."/>
            <person name="Watson M."/>
            <person name="Adriaenssens E.M."/>
            <person name="Foster-Nyarko E."/>
            <person name="Jarju S."/>
            <person name="Secka A."/>
            <person name="Antonio M."/>
            <person name="Oren A."/>
            <person name="Chaudhuri R.R."/>
            <person name="La Ragione R."/>
            <person name="Hildebrand F."/>
            <person name="Pallen M.J."/>
        </authorList>
    </citation>
    <scope>NUCLEOTIDE SEQUENCE</scope>
    <source>
        <strain evidence="3">CHK196-7946</strain>
    </source>
</reference>
<accession>A0A9D2QA21</accession>
<reference evidence="3" key="2">
    <citation type="submission" date="2021-04" db="EMBL/GenBank/DDBJ databases">
        <authorList>
            <person name="Gilroy R."/>
        </authorList>
    </citation>
    <scope>NUCLEOTIDE SEQUENCE</scope>
    <source>
        <strain evidence="3">CHK196-7946</strain>
    </source>
</reference>